<keyword evidence="4" id="KW-0904">Protein phosphatase</keyword>
<dbReference type="PANTHER" id="PTHR19134:SF562">
    <property type="entry name" value="PROTEIN-TYROSINE-PHOSPHATASE"/>
    <property type="match status" value="1"/>
</dbReference>
<dbReference type="SMART" id="SM00194">
    <property type="entry name" value="PTPc"/>
    <property type="match status" value="1"/>
</dbReference>
<dbReference type="EMBL" id="UFQS01001941">
    <property type="protein sequence ID" value="SSX12747.1"/>
    <property type="molecule type" value="Genomic_DNA"/>
</dbReference>
<dbReference type="PROSITE" id="PS00383">
    <property type="entry name" value="TYR_PHOSPHATASE_1"/>
    <property type="match status" value="1"/>
</dbReference>
<feature type="domain" description="Tyrosine-protein phosphatase" evidence="6">
    <location>
        <begin position="618"/>
        <end position="866"/>
    </location>
</feature>
<dbReference type="InterPro" id="IPR016130">
    <property type="entry name" value="Tyr_Pase_AS"/>
</dbReference>
<dbReference type="GO" id="GO:0004725">
    <property type="term" value="F:protein tyrosine phosphatase activity"/>
    <property type="evidence" value="ECO:0007669"/>
    <property type="project" value="UniProtKB-EC"/>
</dbReference>
<evidence type="ECO:0000256" key="2">
    <source>
        <dbReference type="ARBA" id="ARBA00013064"/>
    </source>
</evidence>
<dbReference type="Gene3D" id="3.90.190.10">
    <property type="entry name" value="Protein tyrosine phosphatase superfamily"/>
    <property type="match status" value="1"/>
</dbReference>
<feature type="domain" description="Tyrosine specific protein phosphatases" evidence="7">
    <location>
        <begin position="788"/>
        <end position="857"/>
    </location>
</feature>
<evidence type="ECO:0000256" key="5">
    <source>
        <dbReference type="SAM" id="Phobius"/>
    </source>
</evidence>
<dbReference type="SMART" id="SM00404">
    <property type="entry name" value="PTPc_motif"/>
    <property type="match status" value="1"/>
</dbReference>
<dbReference type="PROSITE" id="PS50056">
    <property type="entry name" value="TYR_PHOSPHATASE_2"/>
    <property type="match status" value="1"/>
</dbReference>
<comment type="similarity">
    <text evidence="1">Belongs to the protein-tyrosine phosphatase family.</text>
</comment>
<evidence type="ECO:0000259" key="7">
    <source>
        <dbReference type="PROSITE" id="PS50056"/>
    </source>
</evidence>
<dbReference type="InterPro" id="IPR013783">
    <property type="entry name" value="Ig-like_fold"/>
</dbReference>
<dbReference type="InterPro" id="IPR050348">
    <property type="entry name" value="Protein-Tyr_Phosphatase"/>
</dbReference>
<evidence type="ECO:0000259" key="6">
    <source>
        <dbReference type="PROSITE" id="PS50055"/>
    </source>
</evidence>
<dbReference type="InterPro" id="IPR029021">
    <property type="entry name" value="Prot-tyrosine_phosphatase-like"/>
</dbReference>
<dbReference type="Pfam" id="PF00102">
    <property type="entry name" value="Y_phosphatase"/>
    <property type="match status" value="1"/>
</dbReference>
<name>A0A336MSX2_CULSO</name>
<gene>
    <name evidence="9" type="primary">CSON004620</name>
</gene>
<dbReference type="EC" id="3.1.3.48" evidence="2"/>
<evidence type="ECO:0000256" key="3">
    <source>
        <dbReference type="ARBA" id="ARBA00022801"/>
    </source>
</evidence>
<evidence type="ECO:0000256" key="4">
    <source>
        <dbReference type="ARBA" id="ARBA00022912"/>
    </source>
</evidence>
<evidence type="ECO:0000313" key="8">
    <source>
        <dbReference type="EMBL" id="SSX12747.1"/>
    </source>
</evidence>
<dbReference type="SUPFAM" id="SSF52799">
    <property type="entry name" value="(Phosphotyrosine protein) phosphatases II"/>
    <property type="match status" value="1"/>
</dbReference>
<reference evidence="8" key="1">
    <citation type="submission" date="2018-04" db="EMBL/GenBank/DDBJ databases">
        <authorList>
            <person name="Go L.Y."/>
            <person name="Mitchell J.A."/>
        </authorList>
    </citation>
    <scope>NUCLEOTIDE SEQUENCE</scope>
    <source>
        <tissue evidence="8">Whole organism</tissue>
    </source>
</reference>
<dbReference type="AlphaFoldDB" id="A0A336MSX2"/>
<dbReference type="VEuPathDB" id="VectorBase:CSON004620"/>
<dbReference type="GO" id="GO:0008045">
    <property type="term" value="P:motor neuron axon guidance"/>
    <property type="evidence" value="ECO:0007669"/>
    <property type="project" value="TreeGrafter"/>
</dbReference>
<feature type="transmembrane region" description="Helical" evidence="5">
    <location>
        <begin position="559"/>
        <end position="579"/>
    </location>
</feature>
<dbReference type="PANTHER" id="PTHR19134">
    <property type="entry name" value="RECEPTOR-TYPE TYROSINE-PROTEIN PHOSPHATASE"/>
    <property type="match status" value="1"/>
</dbReference>
<proteinExistence type="inferred from homology"/>
<dbReference type="PRINTS" id="PR00700">
    <property type="entry name" value="PRTYPHPHTASE"/>
</dbReference>
<keyword evidence="5" id="KW-0472">Membrane</keyword>
<keyword evidence="5" id="KW-0812">Transmembrane</keyword>
<keyword evidence="5" id="KW-1133">Transmembrane helix</keyword>
<dbReference type="InterPro" id="IPR000387">
    <property type="entry name" value="Tyr_Pase_dom"/>
</dbReference>
<dbReference type="PROSITE" id="PS50055">
    <property type="entry name" value="TYR_PHOSPHATASE_PTP"/>
    <property type="match status" value="1"/>
</dbReference>
<dbReference type="InterPro" id="IPR003595">
    <property type="entry name" value="Tyr_Pase_cat"/>
</dbReference>
<dbReference type="InterPro" id="IPR000242">
    <property type="entry name" value="PTP_cat"/>
</dbReference>
<accession>A0A336MSX2</accession>
<dbReference type="Gene3D" id="2.60.40.10">
    <property type="entry name" value="Immunoglobulins"/>
    <property type="match status" value="1"/>
</dbReference>
<organism evidence="9">
    <name type="scientific">Culicoides sonorensis</name>
    <name type="common">Biting midge</name>
    <dbReference type="NCBI Taxonomy" id="179676"/>
    <lineage>
        <taxon>Eukaryota</taxon>
        <taxon>Metazoa</taxon>
        <taxon>Ecdysozoa</taxon>
        <taxon>Arthropoda</taxon>
        <taxon>Hexapoda</taxon>
        <taxon>Insecta</taxon>
        <taxon>Pterygota</taxon>
        <taxon>Neoptera</taxon>
        <taxon>Endopterygota</taxon>
        <taxon>Diptera</taxon>
        <taxon>Nematocera</taxon>
        <taxon>Chironomoidea</taxon>
        <taxon>Ceratopogonidae</taxon>
        <taxon>Ceratopogoninae</taxon>
        <taxon>Culicoides</taxon>
        <taxon>Monoculicoides</taxon>
    </lineage>
</organism>
<sequence>MDEMSNTLSVEFSNLEPESEYEIKVVGKNKKITDSYTEGRKFVNFPDIFHYKFKTFNGIIFYHIKRNETSLELGLNNEEQIDIQDLQTGKTQSNSSITNQLTFNNLHACADYLISTKSFNMIFNRSTQCQCPEKIQDIQLTLERINDLTIQITWSSVETPNEEYLCGFETYVLYIGDREIERTTNNFYELSLCKIYFTSDVTVLALSIEGLVLGEGAINIPEIQETKLSEYALEFKPNQVTGATYKNSILTRTVLDKYKMCNFEVKVDEWSSMEFLHPCSTNNVILTTTLDGNPYDNRKLTLETPMKAFVIFDVDSNPVVYLCPNQTNQFLTYKLNVTWIEFIEKTNCSENEPVEKVKSYNSSGGELKLDKLTSNSKYNLELEVFHRGFSGSVMFYEKSINTSALSETKIRNLSFAVHFDFNDGCKANITIDWTEPCVMNISNYTVKVTTLDKIDVDVMPMKKTSREEHILSKNLNCSMTYNICVYADNYKESEECHQIKTIQGEINWSLTDPIDVAQYLTNSNEPDVKYALKLELSNEKGNKTVEFEIQIEKSTSQVAILQIFFIIICLIIIGVFIYLKYPIKQRIMSRFYNPLNNVDQNIAINLKDLPNHNERSILVKEYTSIEQAQFGHASDKAAQFRTKNRYKNIHPFDHNLLKVDKIPGLSYINASMIKGYNGEMQFIATQGPMDETCLDFWNMIHGMKVTTIIMLTSLEEGNRVKCSKYYPDLDEELEVDDIKVNCEAFNEYLNYEKRSLIIEKRDNSMKVEHYLFLKWFDHNVPESPSSLVDFVKMLRETCNKFPIVVHCSAGVGRTGTLIALWILIDMIKKENKVNVLKTVLELRSQRVQMVQTFGQYEYLYQCIELIASEIEPEERKSTVLKNIKAMLGKNEV</sequence>
<evidence type="ECO:0000256" key="1">
    <source>
        <dbReference type="ARBA" id="ARBA00009580"/>
    </source>
</evidence>
<dbReference type="CDD" id="cd00047">
    <property type="entry name" value="PTPc"/>
    <property type="match status" value="1"/>
</dbReference>
<dbReference type="EMBL" id="UFQT01001941">
    <property type="protein sequence ID" value="SSX32189.1"/>
    <property type="molecule type" value="Genomic_DNA"/>
</dbReference>
<evidence type="ECO:0000313" key="9">
    <source>
        <dbReference type="EMBL" id="SSX32189.1"/>
    </source>
</evidence>
<protein>
    <recommendedName>
        <fullName evidence="2">protein-tyrosine-phosphatase</fullName>
        <ecNumber evidence="2">3.1.3.48</ecNumber>
    </recommendedName>
</protein>
<keyword evidence="3" id="KW-0378">Hydrolase</keyword>
<reference evidence="9" key="2">
    <citation type="submission" date="2018-07" db="EMBL/GenBank/DDBJ databases">
        <authorList>
            <person name="Quirk P.G."/>
            <person name="Krulwich T.A."/>
        </authorList>
    </citation>
    <scope>NUCLEOTIDE SEQUENCE</scope>
</reference>